<dbReference type="KEGG" id="ebt:EBL_c22030"/>
<evidence type="ECO:0000259" key="4">
    <source>
        <dbReference type="PROSITE" id="PS50943"/>
    </source>
</evidence>
<accession>K6VE84</accession>
<dbReference type="InterPro" id="IPR010982">
    <property type="entry name" value="Lambda_DNA-bd_dom_sf"/>
</dbReference>
<dbReference type="PANTHER" id="PTHR40661">
    <property type="match status" value="1"/>
</dbReference>
<dbReference type="CDD" id="cd06529">
    <property type="entry name" value="S24_LexA-like"/>
    <property type="match status" value="1"/>
</dbReference>
<dbReference type="EMBL" id="CP001560">
    <property type="protein sequence ID" value="AFJ47294.1"/>
    <property type="molecule type" value="Genomic_DNA"/>
</dbReference>
<accession>I2B9U0</accession>
<dbReference type="PROSITE" id="PS50943">
    <property type="entry name" value="HTH_CROC1"/>
    <property type="match status" value="1"/>
</dbReference>
<protein>
    <submittedName>
        <fullName evidence="5">Phage-related repressor protein CI</fullName>
    </submittedName>
</protein>
<proteinExistence type="predicted"/>
<gene>
    <name evidence="5" type="ordered locus">EBL_c22030</name>
</gene>
<dbReference type="InterPro" id="IPR015927">
    <property type="entry name" value="Peptidase_S24_S26A/B/C"/>
</dbReference>
<reference evidence="5 6" key="1">
    <citation type="journal article" date="2012" name="J. Bacteriol.">
        <title>Complete genome sequence of the B12-producing Shimwellia blattae strain DSM 4481, isolated from a cockroach.</title>
        <authorList>
            <person name="Brzuszkiewicz E."/>
            <person name="Waschkowitz T."/>
            <person name="Wiezer A."/>
            <person name="Daniel R."/>
        </authorList>
    </citation>
    <scope>NUCLEOTIDE SEQUENCE [LARGE SCALE GENOMIC DNA]</scope>
    <source>
        <strain evidence="6">ATCC 29907 / DSM 4481 / JCM 1650 / NBRC 105725 / CDC 9005-74</strain>
    </source>
</reference>
<dbReference type="RefSeq" id="WP_002440494.1">
    <property type="nucleotide sequence ID" value="NC_017910.1"/>
</dbReference>
<dbReference type="Gene3D" id="2.10.109.10">
    <property type="entry name" value="Umud Fragment, subunit A"/>
    <property type="match status" value="1"/>
</dbReference>
<dbReference type="OrthoDB" id="9791537at2"/>
<sequence length="251" mass="27918">MTELIVHASGIMIEPMVHEDKARKEFSVRLALACDKAGLLIHGRQADIAARMKVTPKAVSKWFNGESIPRRGTLQVLASILGTSSSYLLGDSTDDGISEGHMAINDDIYRVEVFDINASAGSGVMLRDEFIETIKSIEYSSEEAHALFGGRPAENIKMIAVNGDSMSGTFEPRDQIFIDVSIGFFDGDGIYIFILDNNLYVKRLQLQYKRLAVISDNKKYETWYIDDINSAELIICAKVLVSQSRAYHFHG</sequence>
<dbReference type="GO" id="GO:0003677">
    <property type="term" value="F:DNA binding"/>
    <property type="evidence" value="ECO:0007669"/>
    <property type="project" value="UniProtKB-KW"/>
</dbReference>
<evidence type="ECO:0000313" key="5">
    <source>
        <dbReference type="EMBL" id="AFJ47294.1"/>
    </source>
</evidence>
<organism evidence="5 6">
    <name type="scientific">Shimwellia blattae (strain ATCC 29907 / DSM 4481 / JCM 1650 / NBRC 105725 / CDC 9005-74)</name>
    <name type="common">Escherichia blattae</name>
    <dbReference type="NCBI Taxonomy" id="630626"/>
    <lineage>
        <taxon>Bacteria</taxon>
        <taxon>Pseudomonadati</taxon>
        <taxon>Pseudomonadota</taxon>
        <taxon>Gammaproteobacteria</taxon>
        <taxon>Enterobacterales</taxon>
        <taxon>Enterobacteriaceae</taxon>
        <taxon>Shimwellia</taxon>
    </lineage>
</organism>
<name>I2B9U0_SHIBC</name>
<dbReference type="SMART" id="SM00530">
    <property type="entry name" value="HTH_XRE"/>
    <property type="match status" value="1"/>
</dbReference>
<evidence type="ECO:0000256" key="1">
    <source>
        <dbReference type="ARBA" id="ARBA00023015"/>
    </source>
</evidence>
<dbReference type="SUPFAM" id="SSF51306">
    <property type="entry name" value="LexA/Signal peptidase"/>
    <property type="match status" value="1"/>
</dbReference>
<dbReference type="Proteomes" id="UP000001955">
    <property type="component" value="Chromosome"/>
</dbReference>
<dbReference type="InterPro" id="IPR001387">
    <property type="entry name" value="Cro/C1-type_HTH"/>
</dbReference>
<dbReference type="CDD" id="cd00093">
    <property type="entry name" value="HTH_XRE"/>
    <property type="match status" value="1"/>
</dbReference>
<keyword evidence="6" id="KW-1185">Reference proteome</keyword>
<evidence type="ECO:0000313" key="6">
    <source>
        <dbReference type="Proteomes" id="UP000001955"/>
    </source>
</evidence>
<keyword evidence="3" id="KW-0804">Transcription</keyword>
<dbReference type="InterPro" id="IPR039418">
    <property type="entry name" value="LexA-like"/>
</dbReference>
<dbReference type="STRING" id="630626.EBL_c22030"/>
<dbReference type="Gene3D" id="1.10.260.40">
    <property type="entry name" value="lambda repressor-like DNA-binding domains"/>
    <property type="match status" value="1"/>
</dbReference>
<dbReference type="SUPFAM" id="SSF47413">
    <property type="entry name" value="lambda repressor-like DNA-binding domains"/>
    <property type="match status" value="1"/>
</dbReference>
<dbReference type="AlphaFoldDB" id="I2B9U0"/>
<keyword evidence="1" id="KW-0805">Transcription regulation</keyword>
<dbReference type="InterPro" id="IPR036286">
    <property type="entry name" value="LexA/Signal_pep-like_sf"/>
</dbReference>
<dbReference type="Pfam" id="PF00717">
    <property type="entry name" value="Peptidase_S24"/>
    <property type="match status" value="1"/>
</dbReference>
<evidence type="ECO:0000256" key="2">
    <source>
        <dbReference type="ARBA" id="ARBA00023125"/>
    </source>
</evidence>
<feature type="domain" description="HTH cro/C1-type" evidence="4">
    <location>
        <begin position="45"/>
        <end position="88"/>
    </location>
</feature>
<dbReference type="eggNOG" id="COG2932">
    <property type="taxonomic scope" value="Bacteria"/>
</dbReference>
<dbReference type="HOGENOM" id="CLU_066192_1_2_6"/>
<dbReference type="Pfam" id="PF01381">
    <property type="entry name" value="HTH_3"/>
    <property type="match status" value="1"/>
</dbReference>
<keyword evidence="2" id="KW-0238">DNA-binding</keyword>
<evidence type="ECO:0000256" key="3">
    <source>
        <dbReference type="ARBA" id="ARBA00023163"/>
    </source>
</evidence>
<dbReference type="PANTHER" id="PTHR40661:SF3">
    <property type="entry name" value="FELS-1 PROPHAGE TRANSCRIPTIONAL REGULATOR"/>
    <property type="match status" value="1"/>
</dbReference>